<sequence length="320" mass="33879">MADVVLKLGDFVFERNEIPESIVFGGEQALVVHRLVGGTKIVDSMGDFTGPISWTGWLEGQEALSRARQLTAMRAAGAAVVLEWSELAYAVVIRAFEPDFQRFYKIPYRITCEVVEDLTLSPGGTGDESIDDLIEGDMEEATELADEVGDSTLSDLMDAANSAVETVSSFANAAQSTLSSVLQPIAAVRNQVSTMIASVNNTLVNVTTLGGILPNNPIARQVQQISSQIVAAQQLPVLVAMDRTVGRVQMNIGSIYASAKQLTTAGGNLMDMAAKEYGDAMAWTGLAKANPQLGGDPEISGVQTITIPPSKDTVGGILNS</sequence>
<proteinExistence type="predicted"/>
<dbReference type="AlphaFoldDB" id="A0A1K0IDW9"/>
<organism evidence="1">
    <name type="scientific">Cupriavidus necator</name>
    <name type="common">Alcaligenes eutrophus</name>
    <name type="synonym">Ralstonia eutropha</name>
    <dbReference type="NCBI Taxonomy" id="106590"/>
    <lineage>
        <taxon>Bacteria</taxon>
        <taxon>Pseudomonadati</taxon>
        <taxon>Pseudomonadota</taxon>
        <taxon>Betaproteobacteria</taxon>
        <taxon>Burkholderiales</taxon>
        <taxon>Burkholderiaceae</taxon>
        <taxon>Cupriavidus</taxon>
    </lineage>
</organism>
<protein>
    <submittedName>
        <fullName evidence="1">Putative phage protein</fullName>
    </submittedName>
</protein>
<accession>A0A1K0IDW9</accession>
<gene>
    <name evidence="1" type="ORF">CNECB9_2370091</name>
</gene>
<reference evidence="1" key="1">
    <citation type="submission" date="2016-09" db="EMBL/GenBank/DDBJ databases">
        <authorList>
            <person name="Capua I."/>
            <person name="De Benedictis P."/>
            <person name="Joannis T."/>
            <person name="Lombin L.H."/>
            <person name="Cattoli G."/>
        </authorList>
    </citation>
    <scope>NUCLEOTIDE SEQUENCE</scope>
    <source>
        <strain evidence="1">B9</strain>
    </source>
</reference>
<name>A0A1K0IDW9_CUPNE</name>
<dbReference type="RefSeq" id="WP_340524056.1">
    <property type="nucleotide sequence ID" value="NZ_FMSH01000154.1"/>
</dbReference>
<evidence type="ECO:0000313" key="1">
    <source>
        <dbReference type="EMBL" id="SCU75517.1"/>
    </source>
</evidence>
<dbReference type="EMBL" id="FMSH01000154">
    <property type="protein sequence ID" value="SCU75517.1"/>
    <property type="molecule type" value="Genomic_DNA"/>
</dbReference>